<dbReference type="Pfam" id="PF12796">
    <property type="entry name" value="Ank_2"/>
    <property type="match status" value="2"/>
</dbReference>
<feature type="repeat" description="ANK" evidence="1">
    <location>
        <begin position="454"/>
        <end position="486"/>
    </location>
</feature>
<keyword evidence="1" id="KW-0040">ANK repeat</keyword>
<sequence>VGSSVDLRCKLCFHLSLLASSLKLKAVLIYISQVAFIRQMDRLNPSRYKDSRLVRETDSYDLFSAVRISDEVHVSILRISVKPEQATTITAALERHRTLVLEKNSVLLDCYDACYMPADDCLLLELEPGFHETVADLLPRLKNSRFQVPEEAIWETVSQLAQAIAYCYNPLNNLEPSMWGFINPTEIIRMETGHIKLFNPSVMEFLFPTERHASFASFTPPECRTAPKAVAPQSAALWALGCVAWALADPRSFYSRTLMGDTAVDLPSYSAQLASMINSCLSLDPTQRPKAAEISSYSPAIKANARLIAHPTPLESSFTQPVSILGLFASIHEDSLEGFNRHKPILSQDCTQQETIEKAVSLCINLRRSKLLSILCECIAAINIRIRLKDFPAGMSAPNSTMMSPRNSLFADHQRDSVSSFSLAERTSLMNAAAAGNVELVREFLHEAGRQNTYGKTALMLAAEGGHYECVRLLLIEAGYVDLENKTALYYAYVGFDAPLYSCSNRESIGDRGSVSSSFRNSFMGSSAMPSLSNPFASGNISLAGRCNNPSYREDQSACISLLSTHEKDIIADDGTTLLMLLVEADCKDGVMALRELQGMQDSFGRTALARGLARGASYDTLLPLLDNEKEIPNPDETALTYAIREGFLEGVRQLIPSMSGIPNKVNLTPIEVARVYNRLDCEELLLAFEWHTTSTLGYDHLKCLIERQIYAIGHADKDVAEKLGRIVHTYWPQPQIARVFMEFEFPTHYCEIAQLRPDALDSHLNSAINLALKECHFEALPHLCERVAVRNARISLALRESDDVAEATSLINAALNNSEVELRLLLKRDSDLLRNDFRSSTSLDFLPATRGDAAALLQPVSPPSPPSLMEERGDTSMMGKSHNGMTALGAAASIGSVHCLMLLLGELGILPKNGMTALMYAAKYGRKECVRLLLAEAGQVNSNGETALILAAKHGHASCVEILMPFERRIRDKRGKTALQWAREKPYKTTASWNVADTSYEMCISILSDNASKLR</sequence>
<dbReference type="OrthoDB" id="539213at2759"/>
<dbReference type="VEuPathDB" id="GiardiaDB:QR46_1898"/>
<dbReference type="SMART" id="SM00220">
    <property type="entry name" value="S_TKc"/>
    <property type="match status" value="1"/>
</dbReference>
<dbReference type="PROSITE" id="PS50297">
    <property type="entry name" value="ANK_REP_REGION"/>
    <property type="match status" value="2"/>
</dbReference>
<feature type="domain" description="Protein kinase" evidence="2">
    <location>
        <begin position="37"/>
        <end position="301"/>
    </location>
</feature>
<dbReference type="PROSITE" id="PS50088">
    <property type="entry name" value="ANK_REPEAT"/>
    <property type="match status" value="2"/>
</dbReference>
<dbReference type="VEuPathDB" id="GiardiaDB:GL50581_2915"/>
<reference evidence="3 4" key="2">
    <citation type="journal article" date="2013" name="Genome Biol. Evol.">
        <title>Genome sequencing of Giardia lamblia genotypes A2 and B isolates (DH and GS) and comparative analysis with the genomes of genotypes A1 and E (WB and Pig).</title>
        <authorList>
            <person name="Adam R.D."/>
            <person name="Dahlstrom E.W."/>
            <person name="Martens C.A."/>
            <person name="Bruno D.P."/>
            <person name="Barbian K.D."/>
            <person name="Ricklefs S.M."/>
            <person name="Hernandez M.M."/>
            <person name="Narla N.P."/>
            <person name="Patel R.B."/>
            <person name="Porcella S.F."/>
            <person name="Nash T.E."/>
        </authorList>
    </citation>
    <scope>NUCLEOTIDE SEQUENCE [LARGE SCALE GENOMIC DNA]</scope>
    <source>
        <strain evidence="3 4">GS</strain>
    </source>
</reference>
<feature type="repeat" description="ANK" evidence="1">
    <location>
        <begin position="914"/>
        <end position="946"/>
    </location>
</feature>
<dbReference type="PANTHER" id="PTHR24184:SF11">
    <property type="entry name" value="ANKYRIN REPEAT AND SOCS BOX CONTAINING 3"/>
    <property type="match status" value="1"/>
</dbReference>
<dbReference type="VEuPathDB" id="GiardiaDB:DHA2_102034"/>
<proteinExistence type="predicted"/>
<accession>V6TXU5</accession>
<reference evidence="4" key="1">
    <citation type="submission" date="2012-02" db="EMBL/GenBank/DDBJ databases">
        <title>Genome sequencing of Giardia lamblia Genotypes A2 and B isolates (DH and GS) and comparative analysis with the genomes of Genotypes A1 and E (WB and Pig).</title>
        <authorList>
            <person name="Adam R."/>
            <person name="Dahlstrom E."/>
            <person name="Martens C."/>
            <person name="Bruno D."/>
            <person name="Barbian K."/>
            <person name="Porcella S.F."/>
            <person name="Nash T."/>
        </authorList>
    </citation>
    <scope>NUCLEOTIDE SEQUENCE</scope>
    <source>
        <strain evidence="4">GS</strain>
    </source>
</reference>
<dbReference type="SMART" id="SM00248">
    <property type="entry name" value="ANK"/>
    <property type="match status" value="8"/>
</dbReference>
<dbReference type="SUPFAM" id="SSF56112">
    <property type="entry name" value="Protein kinase-like (PK-like)"/>
    <property type="match status" value="1"/>
</dbReference>
<dbReference type="VEuPathDB" id="GiardiaDB:GL50803_00102034"/>
<dbReference type="InterPro" id="IPR036770">
    <property type="entry name" value="Ankyrin_rpt-contain_sf"/>
</dbReference>
<dbReference type="Proteomes" id="UP000018040">
    <property type="component" value="Unassembled WGS sequence"/>
</dbReference>
<protein>
    <submittedName>
        <fullName evidence="3">Ankyrin repeat protein</fullName>
    </submittedName>
</protein>
<dbReference type="PANTHER" id="PTHR24184">
    <property type="entry name" value="SI:CH211-189E2.2"/>
    <property type="match status" value="1"/>
</dbReference>
<dbReference type="Gene3D" id="1.10.510.10">
    <property type="entry name" value="Transferase(Phosphotransferase) domain 1"/>
    <property type="match status" value="1"/>
</dbReference>
<evidence type="ECO:0000256" key="1">
    <source>
        <dbReference type="PROSITE-ProRule" id="PRU00023"/>
    </source>
</evidence>
<dbReference type="SUPFAM" id="SSF48403">
    <property type="entry name" value="Ankyrin repeat"/>
    <property type="match status" value="1"/>
</dbReference>
<comment type="caution">
    <text evidence="3">The sequence shown here is derived from an EMBL/GenBank/DDBJ whole genome shotgun (WGS) entry which is preliminary data.</text>
</comment>
<dbReference type="EMBL" id="AHHH01000057">
    <property type="protein sequence ID" value="ESU43167.1"/>
    <property type="molecule type" value="Genomic_DNA"/>
</dbReference>
<organism evidence="3 4">
    <name type="scientific">Giardia intestinalis</name>
    <name type="common">Giardia lamblia</name>
    <dbReference type="NCBI Taxonomy" id="5741"/>
    <lineage>
        <taxon>Eukaryota</taxon>
        <taxon>Metamonada</taxon>
        <taxon>Diplomonadida</taxon>
        <taxon>Hexamitidae</taxon>
        <taxon>Giardiinae</taxon>
        <taxon>Giardia</taxon>
    </lineage>
</organism>
<dbReference type="InterPro" id="IPR011009">
    <property type="entry name" value="Kinase-like_dom_sf"/>
</dbReference>
<dbReference type="AlphaFoldDB" id="V6TXU5"/>
<gene>
    <name evidence="3" type="ORF">GSB_102034</name>
</gene>
<feature type="non-terminal residue" evidence="3">
    <location>
        <position position="1"/>
    </location>
</feature>
<dbReference type="Pfam" id="PF00023">
    <property type="entry name" value="Ank"/>
    <property type="match status" value="1"/>
</dbReference>
<dbReference type="GO" id="GO:0004672">
    <property type="term" value="F:protein kinase activity"/>
    <property type="evidence" value="ECO:0007669"/>
    <property type="project" value="InterPro"/>
</dbReference>
<dbReference type="InterPro" id="IPR000719">
    <property type="entry name" value="Prot_kinase_dom"/>
</dbReference>
<dbReference type="Gene3D" id="1.25.40.20">
    <property type="entry name" value="Ankyrin repeat-containing domain"/>
    <property type="match status" value="3"/>
</dbReference>
<dbReference type="GO" id="GO:0005524">
    <property type="term" value="F:ATP binding"/>
    <property type="evidence" value="ECO:0007669"/>
    <property type="project" value="InterPro"/>
</dbReference>
<evidence type="ECO:0000259" key="2">
    <source>
        <dbReference type="PROSITE" id="PS50011"/>
    </source>
</evidence>
<evidence type="ECO:0000313" key="4">
    <source>
        <dbReference type="Proteomes" id="UP000018040"/>
    </source>
</evidence>
<dbReference type="PROSITE" id="PS50011">
    <property type="entry name" value="PROTEIN_KINASE_DOM"/>
    <property type="match status" value="1"/>
</dbReference>
<dbReference type="InterPro" id="IPR002110">
    <property type="entry name" value="Ankyrin_rpt"/>
</dbReference>
<evidence type="ECO:0000313" key="3">
    <source>
        <dbReference type="EMBL" id="ESU43167.1"/>
    </source>
</evidence>
<name>V6TXU5_GIAIN</name>